<evidence type="ECO:0000313" key="9">
    <source>
        <dbReference type="EMBL" id="CAE5988138.1"/>
    </source>
</evidence>
<dbReference type="EMBL" id="LR999453">
    <property type="protein sequence ID" value="CAE5988138.1"/>
    <property type="molecule type" value="Genomic_DNA"/>
</dbReference>
<dbReference type="Pfam" id="PF05705">
    <property type="entry name" value="DUF829"/>
    <property type="match status" value="1"/>
</dbReference>
<evidence type="ECO:0000256" key="3">
    <source>
        <dbReference type="ARBA" id="ARBA00022927"/>
    </source>
</evidence>
<organism evidence="9 10">
    <name type="scientific">Arabidopsis arenosa</name>
    <name type="common">Sand rock-cress</name>
    <name type="synonym">Cardaminopsis arenosa</name>
    <dbReference type="NCBI Taxonomy" id="38785"/>
    <lineage>
        <taxon>Eukaryota</taxon>
        <taxon>Viridiplantae</taxon>
        <taxon>Streptophyta</taxon>
        <taxon>Embryophyta</taxon>
        <taxon>Tracheophyta</taxon>
        <taxon>Spermatophyta</taxon>
        <taxon>Magnoliopsida</taxon>
        <taxon>eudicotyledons</taxon>
        <taxon>Gunneridae</taxon>
        <taxon>Pentapetalae</taxon>
        <taxon>rosids</taxon>
        <taxon>malvids</taxon>
        <taxon>Brassicales</taxon>
        <taxon>Brassicaceae</taxon>
        <taxon>Camelineae</taxon>
        <taxon>Arabidopsis</taxon>
    </lineage>
</organism>
<dbReference type="InterPro" id="IPR004821">
    <property type="entry name" value="Cyt_trans-like"/>
</dbReference>
<dbReference type="Gene3D" id="3.40.50.620">
    <property type="entry name" value="HUPs"/>
    <property type="match status" value="1"/>
</dbReference>
<feature type="transmembrane region" description="Helical" evidence="7">
    <location>
        <begin position="877"/>
        <end position="898"/>
    </location>
</feature>
<dbReference type="CDD" id="cd15848">
    <property type="entry name" value="SNARE_syntaxin1-like"/>
    <property type="match status" value="1"/>
</dbReference>
<gene>
    <name evidence="9" type="ORF">AARE701A_LOCUS8875</name>
</gene>
<dbReference type="NCBIfam" id="NF001985">
    <property type="entry name" value="PRK00777.1"/>
    <property type="match status" value="1"/>
</dbReference>
<evidence type="ECO:0000313" key="10">
    <source>
        <dbReference type="Proteomes" id="UP000682877"/>
    </source>
</evidence>
<evidence type="ECO:0000256" key="1">
    <source>
        <dbReference type="ARBA" id="ARBA00009063"/>
    </source>
</evidence>
<evidence type="ECO:0000256" key="7">
    <source>
        <dbReference type="SAM" id="Phobius"/>
    </source>
</evidence>
<keyword evidence="7" id="KW-0472">Membrane</keyword>
<keyword evidence="5" id="KW-0175">Coiled coil</keyword>
<dbReference type="Pfam" id="PF00804">
    <property type="entry name" value="Syntaxin"/>
    <property type="match status" value="1"/>
</dbReference>
<dbReference type="InterPro" id="IPR008547">
    <property type="entry name" value="DUF829_TMEM53"/>
</dbReference>
<accession>A0A8S2A2A2</accession>
<dbReference type="PROSITE" id="PS00914">
    <property type="entry name" value="SYNTAXIN"/>
    <property type="match status" value="1"/>
</dbReference>
<keyword evidence="4" id="KW-0007">Acetylation</keyword>
<name>A0A8S2A2A2_ARAAE</name>
<evidence type="ECO:0000256" key="6">
    <source>
        <dbReference type="RuleBase" id="RU003858"/>
    </source>
</evidence>
<feature type="domain" description="T-SNARE coiled-coil homology" evidence="8">
    <location>
        <begin position="805"/>
        <end position="867"/>
    </location>
</feature>
<dbReference type="SMART" id="SM00397">
    <property type="entry name" value="t_SNARE"/>
    <property type="match status" value="1"/>
</dbReference>
<dbReference type="GO" id="GO:0005484">
    <property type="term" value="F:SNAP receptor activity"/>
    <property type="evidence" value="ECO:0007669"/>
    <property type="project" value="InterPro"/>
</dbReference>
<dbReference type="SUPFAM" id="SSF53474">
    <property type="entry name" value="alpha/beta-Hydrolases"/>
    <property type="match status" value="1"/>
</dbReference>
<reference evidence="9" key="1">
    <citation type="submission" date="2021-01" db="EMBL/GenBank/DDBJ databases">
        <authorList>
            <person name="Bezrukov I."/>
        </authorList>
    </citation>
    <scope>NUCLEOTIDE SEQUENCE</scope>
</reference>
<keyword evidence="2" id="KW-0813">Transport</keyword>
<dbReference type="SMART" id="SM00503">
    <property type="entry name" value="SynN"/>
    <property type="match status" value="1"/>
</dbReference>
<dbReference type="SUPFAM" id="SSF52374">
    <property type="entry name" value="Nucleotidylyl transferase"/>
    <property type="match status" value="1"/>
</dbReference>
<dbReference type="PANTHER" id="PTHR12265:SF11">
    <property type="entry name" value="ALPHA_BETA-HYDROLASES SUPERFAMILY PROTEIN"/>
    <property type="match status" value="1"/>
</dbReference>
<keyword evidence="7" id="KW-1133">Transmembrane helix</keyword>
<keyword evidence="3" id="KW-0653">Protein transport</keyword>
<dbReference type="SUPFAM" id="SSF47661">
    <property type="entry name" value="t-snare proteins"/>
    <property type="match status" value="1"/>
</dbReference>
<dbReference type="NCBIfam" id="TIGR00125">
    <property type="entry name" value="cyt_tran_rel"/>
    <property type="match status" value="1"/>
</dbReference>
<proteinExistence type="inferred from homology"/>
<dbReference type="Proteomes" id="UP000682877">
    <property type="component" value="Chromosome 3"/>
</dbReference>
<comment type="similarity">
    <text evidence="1 6">Belongs to the syntaxin family.</text>
</comment>
<dbReference type="GO" id="GO:0016192">
    <property type="term" value="P:vesicle-mediated transport"/>
    <property type="evidence" value="ECO:0007669"/>
    <property type="project" value="InterPro"/>
</dbReference>
<dbReference type="AlphaFoldDB" id="A0A8S2A2A2"/>
<protein>
    <recommendedName>
        <fullName evidence="8">t-SNARE coiled-coil homology domain-containing protein</fullName>
    </recommendedName>
</protein>
<keyword evidence="7" id="KW-0812">Transmembrane</keyword>
<dbReference type="FunFam" id="1.20.5.110:FF:000008">
    <property type="entry name" value="Syntaxin 132"/>
    <property type="match status" value="1"/>
</dbReference>
<dbReference type="GO" id="GO:0016020">
    <property type="term" value="C:membrane"/>
    <property type="evidence" value="ECO:0007669"/>
    <property type="project" value="InterPro"/>
</dbReference>
<sequence length="900" mass="102211">MEATTRIFTTSSAINRRLLLSKLNLKSDPRTINFTNQLLHNAVSRESSISAFRIRCSSLPPNSNLFKSLFFLTSTFRFENTAVHANPFRSEPNDGVAVWNRAPRSVNGGGNAAIFGGKEKETTVVLLGWLGAKAKHLRRYVEWYNSRGINAVTFTVDVRDLLRLDLGRRLERRIAEFGNELVNWVSEKEDDGREKCLVFHSFSNTGWLVYGALLESFVGRQDLVEKIKGCIIDSGGADPLDTKIWAAGFTAAILKKRSSTITTEPNSPISEDDASTPQKKEPLGIEDMMLSSLEKLFPIFLNLPDVNTRLTKIIQKLYENHPPCPQLYLYSSGDKVVPSQSVELRIREQQKMGRNIHSFNFKFSPHVDHYRNFPDMYSSQLQNFLQECFTPTKQQQNGFRNCQRRRVGDFATEDSKMSPANSFGAVVFGGTFDRLHDGHRMFLKAAAELARDRIVVGVCDGPMLTNKQFAEMIQPIEERMRNVENYVKSIKPELVVQAEPISDPYGPSIVDENLEAIVVSKETLPGGLSVNRKRAERGLSQLKIEVVEIVSDGSSGNKISSSTLRNSFSRKTETPRFRDNEDLYSVSQTHHRFYKMNDLMTKSFLSYVELKKQAKIDMESDRDLEKGEDFNFDFSPADEENLSGFFQEIETIKTLIEEITHLLLDLQNLNEETKSTHSTKILRGLRDRMESNIVTISRKANTVKTLIETLEKRNVANRTSFKEGSCVDRTRTSITNGVRAKLREKMSEFHRLRERIFADYREDLKRKYFLATGEEPSNEDMEKMISGSGSCSDLAKTFEVKPEMDLKTKERHEAVNDIKRSLNRLHQVFLDMAVLVETQGDRIDDIEANVANAGSFVSGGTNSLYYANQMKKKTKSWVLWVSILGVLILLVCVISMLASR</sequence>
<dbReference type="Pfam" id="PF01467">
    <property type="entry name" value="CTP_transf_like"/>
    <property type="match status" value="1"/>
</dbReference>
<dbReference type="PANTHER" id="PTHR12265">
    <property type="entry name" value="TRANSMEMBRANE PROTEIN 53"/>
    <property type="match status" value="1"/>
</dbReference>
<dbReference type="PROSITE" id="PS50192">
    <property type="entry name" value="T_SNARE"/>
    <property type="match status" value="1"/>
</dbReference>
<dbReference type="Gene3D" id="1.20.5.110">
    <property type="match status" value="1"/>
</dbReference>
<dbReference type="CDD" id="cd02164">
    <property type="entry name" value="PPAT_CoAS"/>
    <property type="match status" value="1"/>
</dbReference>
<evidence type="ECO:0000259" key="8">
    <source>
        <dbReference type="PROSITE" id="PS50192"/>
    </source>
</evidence>
<dbReference type="FunFam" id="3.40.50.620:FF:000089">
    <property type="entry name" value="Bifunctional coenzyme A synthase"/>
    <property type="match status" value="1"/>
</dbReference>
<evidence type="ECO:0000256" key="5">
    <source>
        <dbReference type="ARBA" id="ARBA00023054"/>
    </source>
</evidence>
<dbReference type="InterPro" id="IPR010989">
    <property type="entry name" value="SNARE"/>
</dbReference>
<keyword evidence="10" id="KW-1185">Reference proteome</keyword>
<dbReference type="CDD" id="cd00179">
    <property type="entry name" value="SynN"/>
    <property type="match status" value="1"/>
</dbReference>
<dbReference type="GO" id="GO:0006886">
    <property type="term" value="P:intracellular protein transport"/>
    <property type="evidence" value="ECO:0007669"/>
    <property type="project" value="InterPro"/>
</dbReference>
<evidence type="ECO:0000256" key="2">
    <source>
        <dbReference type="ARBA" id="ARBA00022448"/>
    </source>
</evidence>
<dbReference type="InterPro" id="IPR006012">
    <property type="entry name" value="Syntaxin/epimorphin_CS"/>
</dbReference>
<dbReference type="Gene3D" id="1.20.58.70">
    <property type="match status" value="1"/>
</dbReference>
<dbReference type="GO" id="GO:0003824">
    <property type="term" value="F:catalytic activity"/>
    <property type="evidence" value="ECO:0007669"/>
    <property type="project" value="InterPro"/>
</dbReference>
<evidence type="ECO:0000256" key="4">
    <source>
        <dbReference type="ARBA" id="ARBA00022990"/>
    </source>
</evidence>
<dbReference type="InterPro" id="IPR014729">
    <property type="entry name" value="Rossmann-like_a/b/a_fold"/>
</dbReference>
<dbReference type="InterPro" id="IPR006011">
    <property type="entry name" value="Syntaxin_N"/>
</dbReference>
<dbReference type="InterPro" id="IPR000727">
    <property type="entry name" value="T_SNARE_dom"/>
</dbReference>
<dbReference type="InterPro" id="IPR029058">
    <property type="entry name" value="AB_hydrolase_fold"/>
</dbReference>